<keyword evidence="7 8" id="KW-0472">Membrane</keyword>
<accession>A0A2T0PVZ7</accession>
<evidence type="ECO:0000256" key="1">
    <source>
        <dbReference type="ARBA" id="ARBA00004651"/>
    </source>
</evidence>
<feature type="transmembrane region" description="Helical" evidence="8">
    <location>
        <begin position="359"/>
        <end position="376"/>
    </location>
</feature>
<name>A0A2T0PVZ7_9ACTN</name>
<feature type="transmembrane region" description="Helical" evidence="8">
    <location>
        <begin position="126"/>
        <end position="147"/>
    </location>
</feature>
<organism evidence="10 11">
    <name type="scientific">Allonocardiopsis opalescens</name>
    <dbReference type="NCBI Taxonomy" id="1144618"/>
    <lineage>
        <taxon>Bacteria</taxon>
        <taxon>Bacillati</taxon>
        <taxon>Actinomycetota</taxon>
        <taxon>Actinomycetes</taxon>
        <taxon>Streptosporangiales</taxon>
        <taxon>Allonocardiopsis</taxon>
    </lineage>
</organism>
<feature type="transmembrane region" description="Helical" evidence="8">
    <location>
        <begin position="239"/>
        <end position="260"/>
    </location>
</feature>
<dbReference type="AlphaFoldDB" id="A0A2T0PVZ7"/>
<reference evidence="10 11" key="1">
    <citation type="submission" date="2018-03" db="EMBL/GenBank/DDBJ databases">
        <title>Genomic Encyclopedia of Archaeal and Bacterial Type Strains, Phase II (KMG-II): from individual species to whole genera.</title>
        <authorList>
            <person name="Goeker M."/>
        </authorList>
    </citation>
    <scope>NUCLEOTIDE SEQUENCE [LARGE SCALE GENOMIC DNA]</scope>
    <source>
        <strain evidence="10 11">DSM 45601</strain>
    </source>
</reference>
<dbReference type="Proteomes" id="UP000237846">
    <property type="component" value="Unassembled WGS sequence"/>
</dbReference>
<feature type="transmembrane region" description="Helical" evidence="8">
    <location>
        <begin position="153"/>
        <end position="175"/>
    </location>
</feature>
<evidence type="ECO:0000313" key="11">
    <source>
        <dbReference type="Proteomes" id="UP000237846"/>
    </source>
</evidence>
<keyword evidence="11" id="KW-1185">Reference proteome</keyword>
<dbReference type="PANTHER" id="PTHR43271">
    <property type="entry name" value="BLL2771 PROTEIN"/>
    <property type="match status" value="1"/>
</dbReference>
<feature type="transmembrane region" description="Helical" evidence="8">
    <location>
        <begin position="272"/>
        <end position="289"/>
    </location>
</feature>
<evidence type="ECO:0000256" key="6">
    <source>
        <dbReference type="ARBA" id="ARBA00022989"/>
    </source>
</evidence>
<keyword evidence="6 8" id="KW-1133">Transmembrane helix</keyword>
<feature type="transmembrane region" description="Helical" evidence="8">
    <location>
        <begin position="205"/>
        <end position="227"/>
    </location>
</feature>
<dbReference type="Gene3D" id="1.20.1250.20">
    <property type="entry name" value="MFS general substrate transporter like domains"/>
    <property type="match status" value="1"/>
</dbReference>
<gene>
    <name evidence="10" type="ORF">CLV72_109314</name>
</gene>
<dbReference type="CDD" id="cd17324">
    <property type="entry name" value="MFS_NepI_like"/>
    <property type="match status" value="1"/>
</dbReference>
<evidence type="ECO:0000256" key="4">
    <source>
        <dbReference type="ARBA" id="ARBA00022475"/>
    </source>
</evidence>
<sequence length="387" mass="39613">MVAALVTGGIATFAQLYAVQPLMPQLAAEYTVSPDRAALALSLATAGLSALLVPWSGAADWIGRARVMTAALAASTLLGLAVPFAGELWQLLALRAVQGMALGGLPAVAVAYLAEELRPADFPRAAGLYIAGTTVGGMLGRLVAGTAADLGGWRWGVAADGLLGLVALVLFAVLLPRPRGFVPRRRGGGGPGLGRRLAASLADRGLLALYAQGLFLMGGFVTVYNYLSFELLGPPFGLSQTAVSFLFAAYLAGTAGSALAARLNGWTGRHRALLLAALGVAAGAALLLLPWLAGIVAGLVLLTFAFFTAHATASGWVGHRARWRAQAAALYTLGYYLGSSLFGWIGGIVYQHAGWPGTVGYVLALVAAAAVASLALRGRPAAAQQRV</sequence>
<evidence type="ECO:0000256" key="5">
    <source>
        <dbReference type="ARBA" id="ARBA00022692"/>
    </source>
</evidence>
<dbReference type="GO" id="GO:0022857">
    <property type="term" value="F:transmembrane transporter activity"/>
    <property type="evidence" value="ECO:0007669"/>
    <property type="project" value="InterPro"/>
</dbReference>
<evidence type="ECO:0000256" key="7">
    <source>
        <dbReference type="ARBA" id="ARBA00023136"/>
    </source>
</evidence>
<feature type="transmembrane region" description="Helical" evidence="8">
    <location>
        <begin position="67"/>
        <end position="86"/>
    </location>
</feature>
<dbReference type="InterPro" id="IPR036259">
    <property type="entry name" value="MFS_trans_sf"/>
</dbReference>
<evidence type="ECO:0000256" key="3">
    <source>
        <dbReference type="ARBA" id="ARBA00022448"/>
    </source>
</evidence>
<dbReference type="PROSITE" id="PS50850">
    <property type="entry name" value="MFS"/>
    <property type="match status" value="1"/>
</dbReference>
<dbReference type="Pfam" id="PF07690">
    <property type="entry name" value="MFS_1"/>
    <property type="match status" value="1"/>
</dbReference>
<evidence type="ECO:0000256" key="8">
    <source>
        <dbReference type="SAM" id="Phobius"/>
    </source>
</evidence>
<feature type="transmembrane region" description="Helical" evidence="8">
    <location>
        <begin position="295"/>
        <end position="317"/>
    </location>
</feature>
<keyword evidence="4" id="KW-1003">Cell membrane</keyword>
<evidence type="ECO:0000259" key="9">
    <source>
        <dbReference type="PROSITE" id="PS50850"/>
    </source>
</evidence>
<evidence type="ECO:0000256" key="2">
    <source>
        <dbReference type="ARBA" id="ARBA00008335"/>
    </source>
</evidence>
<dbReference type="PANTHER" id="PTHR43271:SF1">
    <property type="entry name" value="INNER MEMBRANE TRANSPORT PROTEIN YNFM"/>
    <property type="match status" value="1"/>
</dbReference>
<comment type="similarity">
    <text evidence="2">Belongs to the major facilitator superfamily.</text>
</comment>
<dbReference type="InterPro" id="IPR011701">
    <property type="entry name" value="MFS"/>
</dbReference>
<feature type="transmembrane region" description="Helical" evidence="8">
    <location>
        <begin position="329"/>
        <end position="353"/>
    </location>
</feature>
<comment type="caution">
    <text evidence="10">The sequence shown here is derived from an EMBL/GenBank/DDBJ whole genome shotgun (WGS) entry which is preliminary data.</text>
</comment>
<dbReference type="GO" id="GO:0005886">
    <property type="term" value="C:plasma membrane"/>
    <property type="evidence" value="ECO:0007669"/>
    <property type="project" value="UniProtKB-SubCell"/>
</dbReference>
<dbReference type="EMBL" id="PVZC01000009">
    <property type="protein sequence ID" value="PRX95703.1"/>
    <property type="molecule type" value="Genomic_DNA"/>
</dbReference>
<protein>
    <submittedName>
        <fullName evidence="10">YNFM family putative membrane transporter</fullName>
    </submittedName>
</protein>
<keyword evidence="3" id="KW-0813">Transport</keyword>
<comment type="subcellular location">
    <subcellularLocation>
        <location evidence="1">Cell membrane</location>
        <topology evidence="1">Multi-pass membrane protein</topology>
    </subcellularLocation>
</comment>
<feature type="domain" description="Major facilitator superfamily (MFS) profile" evidence="9">
    <location>
        <begin position="1"/>
        <end position="381"/>
    </location>
</feature>
<feature type="transmembrane region" description="Helical" evidence="8">
    <location>
        <begin position="92"/>
        <end position="114"/>
    </location>
</feature>
<dbReference type="InterPro" id="IPR020846">
    <property type="entry name" value="MFS_dom"/>
</dbReference>
<keyword evidence="5 8" id="KW-0812">Transmembrane</keyword>
<feature type="transmembrane region" description="Helical" evidence="8">
    <location>
        <begin position="37"/>
        <end position="55"/>
    </location>
</feature>
<evidence type="ECO:0000313" key="10">
    <source>
        <dbReference type="EMBL" id="PRX95703.1"/>
    </source>
</evidence>
<proteinExistence type="inferred from homology"/>
<dbReference type="SUPFAM" id="SSF103473">
    <property type="entry name" value="MFS general substrate transporter"/>
    <property type="match status" value="1"/>
</dbReference>